<organism evidence="1 2">
    <name type="scientific">Microvirga arsenatis</name>
    <dbReference type="NCBI Taxonomy" id="2692265"/>
    <lineage>
        <taxon>Bacteria</taxon>
        <taxon>Pseudomonadati</taxon>
        <taxon>Pseudomonadota</taxon>
        <taxon>Alphaproteobacteria</taxon>
        <taxon>Hyphomicrobiales</taxon>
        <taxon>Methylobacteriaceae</taxon>
        <taxon>Microvirga</taxon>
    </lineage>
</organism>
<dbReference type="EMBL" id="JAAAXJ010000051">
    <property type="protein sequence ID" value="NBJ27389.1"/>
    <property type="molecule type" value="Genomic_DNA"/>
</dbReference>
<dbReference type="Proteomes" id="UP000818323">
    <property type="component" value="Unassembled WGS sequence"/>
</dbReference>
<sequence>MSVALRPSDPSVSLVQACRWRFVSEAVRAAAVHDLRMQTPSPVIELFADVEQPALLATIWGVGPGPEPASDPWPPGLTAGAEIEWVADAEIMARWRASGGGEPGCLVVVRQPLIRPDNGGQRDWAATVLRALDGDPSPPAGLLTANFFASRDGGSVLNFAEWTSPAAHRDALARGSYGQHGSIGSSALWRATREHPAITPDHEVHRYVPCIRRSHPQTDEAA</sequence>
<dbReference type="SUPFAM" id="SSF54909">
    <property type="entry name" value="Dimeric alpha+beta barrel"/>
    <property type="match status" value="1"/>
</dbReference>
<evidence type="ECO:0008006" key="3">
    <source>
        <dbReference type="Google" id="ProtNLM"/>
    </source>
</evidence>
<protein>
    <recommendedName>
        <fullName evidence="3">ABM domain-containing protein</fullName>
    </recommendedName>
</protein>
<comment type="caution">
    <text evidence="1">The sequence shown here is derived from an EMBL/GenBank/DDBJ whole genome shotgun (WGS) entry which is preliminary data.</text>
</comment>
<keyword evidence="2" id="KW-1185">Reference proteome</keyword>
<accession>A0ABW9Z3X2</accession>
<reference evidence="1 2" key="1">
    <citation type="submission" date="2020-01" db="EMBL/GenBank/DDBJ databases">
        <title>Microvirga sp. nov., an arsenate reduction bacterium isolated from Tibet hotspring sediments.</title>
        <authorList>
            <person name="Yuan C.-G."/>
        </authorList>
    </citation>
    <scope>NUCLEOTIDE SEQUENCE [LARGE SCALE GENOMIC DNA]</scope>
    <source>
        <strain evidence="1 2">SYSU G3D203</strain>
    </source>
</reference>
<gene>
    <name evidence="1" type="ORF">GR303_24120</name>
</gene>
<evidence type="ECO:0000313" key="1">
    <source>
        <dbReference type="EMBL" id="NBJ27389.1"/>
    </source>
</evidence>
<name>A0ABW9Z3X2_9HYPH</name>
<dbReference type="RefSeq" id="WP_161726983.1">
    <property type="nucleotide sequence ID" value="NZ_JAAAXI010000061.1"/>
</dbReference>
<proteinExistence type="predicted"/>
<dbReference type="InterPro" id="IPR011008">
    <property type="entry name" value="Dimeric_a/b-barrel"/>
</dbReference>
<dbReference type="Gene3D" id="3.30.70.100">
    <property type="match status" value="1"/>
</dbReference>
<evidence type="ECO:0000313" key="2">
    <source>
        <dbReference type="Proteomes" id="UP000818323"/>
    </source>
</evidence>